<accession>A0A0E9PTU3</accession>
<organism evidence="2">
    <name type="scientific">Anguilla anguilla</name>
    <name type="common">European freshwater eel</name>
    <name type="synonym">Muraena anguilla</name>
    <dbReference type="NCBI Taxonomy" id="7936"/>
    <lineage>
        <taxon>Eukaryota</taxon>
        <taxon>Metazoa</taxon>
        <taxon>Chordata</taxon>
        <taxon>Craniata</taxon>
        <taxon>Vertebrata</taxon>
        <taxon>Euteleostomi</taxon>
        <taxon>Actinopterygii</taxon>
        <taxon>Neopterygii</taxon>
        <taxon>Teleostei</taxon>
        <taxon>Anguilliformes</taxon>
        <taxon>Anguillidae</taxon>
        <taxon>Anguilla</taxon>
    </lineage>
</organism>
<sequence length="53" mass="5937">MSILISYILLFGFKFNTFVVYTALSQSNLGNLWDASTPVVCNLLVILLLKQLT</sequence>
<name>A0A0E9PTU3_ANGAN</name>
<dbReference type="EMBL" id="GBXM01100673">
    <property type="protein sequence ID" value="JAH07904.1"/>
    <property type="molecule type" value="Transcribed_RNA"/>
</dbReference>
<evidence type="ECO:0000256" key="1">
    <source>
        <dbReference type="SAM" id="Phobius"/>
    </source>
</evidence>
<evidence type="ECO:0000313" key="2">
    <source>
        <dbReference type="EMBL" id="JAH07904.1"/>
    </source>
</evidence>
<keyword evidence="1" id="KW-1133">Transmembrane helix</keyword>
<protein>
    <submittedName>
        <fullName evidence="2">Uncharacterized protein</fullName>
    </submittedName>
</protein>
<dbReference type="AlphaFoldDB" id="A0A0E9PTU3"/>
<reference evidence="2" key="1">
    <citation type="submission" date="2014-11" db="EMBL/GenBank/DDBJ databases">
        <authorList>
            <person name="Amaro Gonzalez C."/>
        </authorList>
    </citation>
    <scope>NUCLEOTIDE SEQUENCE</scope>
</reference>
<reference evidence="2" key="2">
    <citation type="journal article" date="2015" name="Fish Shellfish Immunol.">
        <title>Early steps in the European eel (Anguilla anguilla)-Vibrio vulnificus interaction in the gills: Role of the RtxA13 toxin.</title>
        <authorList>
            <person name="Callol A."/>
            <person name="Pajuelo D."/>
            <person name="Ebbesson L."/>
            <person name="Teles M."/>
            <person name="MacKenzie S."/>
            <person name="Amaro C."/>
        </authorList>
    </citation>
    <scope>NUCLEOTIDE SEQUENCE</scope>
</reference>
<keyword evidence="1" id="KW-0472">Membrane</keyword>
<proteinExistence type="predicted"/>
<feature type="transmembrane region" description="Helical" evidence="1">
    <location>
        <begin position="7"/>
        <end position="24"/>
    </location>
</feature>
<keyword evidence="1" id="KW-0812">Transmembrane</keyword>